<evidence type="ECO:0000256" key="1">
    <source>
        <dbReference type="ARBA" id="ARBA00023016"/>
    </source>
</evidence>
<dbReference type="STRING" id="1384459.GL4_0542"/>
<dbReference type="PANTHER" id="PTHR47062">
    <property type="match status" value="1"/>
</dbReference>
<name>A0A0A8K0H1_9HYPH</name>
<dbReference type="PROSITE" id="PS01031">
    <property type="entry name" value="SHSP"/>
    <property type="match status" value="1"/>
</dbReference>
<evidence type="ECO:0000256" key="3">
    <source>
        <dbReference type="RuleBase" id="RU003616"/>
    </source>
</evidence>
<evidence type="ECO:0000313" key="6">
    <source>
        <dbReference type="Proteomes" id="UP000031643"/>
    </source>
</evidence>
<protein>
    <submittedName>
        <fullName evidence="5">Small heat shock protein</fullName>
    </submittedName>
</protein>
<comment type="similarity">
    <text evidence="2 3">Belongs to the small heat shock protein (HSP20) family.</text>
</comment>
<proteinExistence type="inferred from homology"/>
<sequence length="137" mass="14989">MTRPNGSPWISVGAAQNGAATKLADGGYPPYNVEILPAEAQRPERLRITLAVAGFSREELDVSVADGALHIRGEKPEEDSRDYLHRGLASRRFKRTFALVNGVEVRKAELDNGLLAVELERLPRETRAFKVGIKPAG</sequence>
<keyword evidence="1 5" id="KW-0346">Stress response</keyword>
<dbReference type="InterPro" id="IPR002068">
    <property type="entry name" value="A-crystallin/Hsp20_dom"/>
</dbReference>
<dbReference type="OrthoDB" id="9810618at2"/>
<dbReference type="SUPFAM" id="SSF49764">
    <property type="entry name" value="HSP20-like chaperones"/>
    <property type="match status" value="1"/>
</dbReference>
<evidence type="ECO:0000256" key="2">
    <source>
        <dbReference type="PROSITE-ProRule" id="PRU00285"/>
    </source>
</evidence>
<dbReference type="PANTHER" id="PTHR47062:SF1">
    <property type="entry name" value="SMALL HEAT SHOCK PROTEIN IBPA"/>
    <property type="match status" value="1"/>
</dbReference>
<keyword evidence="6" id="KW-1185">Reference proteome</keyword>
<organism evidence="5 6">
    <name type="scientific">Methyloceanibacter caenitepidi</name>
    <dbReference type="NCBI Taxonomy" id="1384459"/>
    <lineage>
        <taxon>Bacteria</taxon>
        <taxon>Pseudomonadati</taxon>
        <taxon>Pseudomonadota</taxon>
        <taxon>Alphaproteobacteria</taxon>
        <taxon>Hyphomicrobiales</taxon>
        <taxon>Hyphomicrobiaceae</taxon>
        <taxon>Methyloceanibacter</taxon>
    </lineage>
</organism>
<gene>
    <name evidence="5" type="ORF">GL4_0542</name>
</gene>
<dbReference type="Pfam" id="PF00011">
    <property type="entry name" value="HSP20"/>
    <property type="match status" value="1"/>
</dbReference>
<dbReference type="CDD" id="cd06470">
    <property type="entry name" value="ACD_IbpA-B_like"/>
    <property type="match status" value="1"/>
</dbReference>
<dbReference type="InterPro" id="IPR008978">
    <property type="entry name" value="HSP20-like_chaperone"/>
</dbReference>
<evidence type="ECO:0000313" key="5">
    <source>
        <dbReference type="EMBL" id="BAQ16007.1"/>
    </source>
</evidence>
<dbReference type="AlphaFoldDB" id="A0A0A8K0H1"/>
<accession>A0A0A8K0H1</accession>
<evidence type="ECO:0000259" key="4">
    <source>
        <dbReference type="PROSITE" id="PS01031"/>
    </source>
</evidence>
<dbReference type="Gene3D" id="2.60.40.790">
    <property type="match status" value="1"/>
</dbReference>
<feature type="domain" description="SHSP" evidence="4">
    <location>
        <begin position="22"/>
        <end position="136"/>
    </location>
</feature>
<dbReference type="RefSeq" id="WP_052464066.1">
    <property type="nucleotide sequence ID" value="NZ_AP014648.1"/>
</dbReference>
<dbReference type="HOGENOM" id="CLU_046737_4_0_5"/>
<dbReference type="Proteomes" id="UP000031643">
    <property type="component" value="Chromosome"/>
</dbReference>
<dbReference type="EMBL" id="AP014648">
    <property type="protein sequence ID" value="BAQ16007.1"/>
    <property type="molecule type" value="Genomic_DNA"/>
</dbReference>
<dbReference type="KEGG" id="mcg:GL4_0542"/>
<dbReference type="InterPro" id="IPR037913">
    <property type="entry name" value="ACD_IbpA/B"/>
</dbReference>
<reference evidence="5 6" key="1">
    <citation type="submission" date="2014-09" db="EMBL/GenBank/DDBJ databases">
        <title>Genome sequencing of Methyloceanibacter caenitepidi Gela4.</title>
        <authorList>
            <person name="Takeuchi M."/>
            <person name="Susumu S."/>
            <person name="Kamagata Y."/>
            <person name="Oshima K."/>
            <person name="Hattori M."/>
            <person name="Iwasaki W."/>
        </authorList>
    </citation>
    <scope>NUCLEOTIDE SEQUENCE [LARGE SCALE GENOMIC DNA]</scope>
    <source>
        <strain evidence="5 6">Gela4</strain>
    </source>
</reference>